<dbReference type="AlphaFoldDB" id="A0A9Q5N2V6"/>
<evidence type="ECO:0000313" key="5">
    <source>
        <dbReference type="Proteomes" id="UP000757232"/>
    </source>
</evidence>
<dbReference type="Proteomes" id="UP000757232">
    <property type="component" value="Unassembled WGS sequence"/>
</dbReference>
<evidence type="ECO:0000256" key="2">
    <source>
        <dbReference type="SAM" id="MobiDB-lite"/>
    </source>
</evidence>
<feature type="compositionally biased region" description="Basic and acidic residues" evidence="2">
    <location>
        <begin position="402"/>
        <end position="411"/>
    </location>
</feature>
<reference evidence="4" key="1">
    <citation type="submission" date="2016-06" db="EMBL/GenBank/DDBJ databases">
        <title>Draft Genome sequence of the fungus Inonotus baumii.</title>
        <authorList>
            <person name="Zhu H."/>
            <person name="Lin W."/>
        </authorList>
    </citation>
    <scope>NUCLEOTIDE SEQUENCE</scope>
    <source>
        <strain evidence="4">821</strain>
    </source>
</reference>
<proteinExistence type="predicted"/>
<dbReference type="Pfam" id="PF07910">
    <property type="entry name" value="Peptidase_C78"/>
    <property type="match status" value="1"/>
</dbReference>
<dbReference type="OrthoDB" id="288987at2759"/>
<sequence length="516" mass="57667">MDDDDDVEILRRNGHSGDVFCEICHVSLTKQSVDERQLHYEEHFDQIPDESNAGPSRVIDLSSSEEYARGESPFVTPKKNKIAREAGGTRTPPLPKQNVFWYQSQQSPPPSNFTPGLIPTLKQALLTSHSKGRTMRAALCYAGTVHIATELWDLGWGCGYRNFLIACTALMDQQVQPLYFPALDQPSSPGVRNLQQWIEDAWHAGFDPEGAADLKGRLVGTRKWIGTAELHVAFLSRGIPSCLVDFPQVESGATAVLDWIVSYFSEPSRDASDMRVKAKVKTTVDEALRGASPVVVTDRMPLVLQHKGHSRTIVGYERTKDGSINLLCFDPARSPSSSLRNSALQRFNSSRAQQESSANVPTTSKGHHSLSSSKILNTMLHPRSHKDRETSPHHLLSRRKRGSDENGDRYSKRPRGGLRSPRAISSPNDEVIEISDEDDDIVEVDSEPVSDAASSKNPPKASGPELDYTKVLEFFRLRPKKVGKNDRYQILYFPLEDILTDEERWGRRIVTSEVIR</sequence>
<dbReference type="Gene3D" id="3.90.70.130">
    <property type="match status" value="1"/>
</dbReference>
<keyword evidence="1" id="KW-0378">Hydrolase</keyword>
<accession>A0A9Q5N2V6</accession>
<protein>
    <submittedName>
        <fullName evidence="4">DUF1671-domain-containing protein</fullName>
    </submittedName>
</protein>
<evidence type="ECO:0000259" key="3">
    <source>
        <dbReference type="Pfam" id="PF07910"/>
    </source>
</evidence>
<keyword evidence="5" id="KW-1185">Reference proteome</keyword>
<evidence type="ECO:0000313" key="4">
    <source>
        <dbReference type="EMBL" id="OCB84166.1"/>
    </source>
</evidence>
<feature type="domain" description="UFSP1/2/DUB catalytic" evidence="3">
    <location>
        <begin position="138"/>
        <end position="345"/>
    </location>
</feature>
<feature type="region of interest" description="Disordered" evidence="2">
    <location>
        <begin position="383"/>
        <end position="440"/>
    </location>
</feature>
<dbReference type="InterPro" id="IPR012462">
    <property type="entry name" value="UFSP1/2_DUB_cat"/>
</dbReference>
<name>A0A9Q5N2V6_SANBA</name>
<feature type="compositionally biased region" description="Acidic residues" evidence="2">
    <location>
        <begin position="430"/>
        <end position="440"/>
    </location>
</feature>
<organism evidence="4 5">
    <name type="scientific">Sanghuangporus baumii</name>
    <name type="common">Phellinus baumii</name>
    <dbReference type="NCBI Taxonomy" id="108892"/>
    <lineage>
        <taxon>Eukaryota</taxon>
        <taxon>Fungi</taxon>
        <taxon>Dikarya</taxon>
        <taxon>Basidiomycota</taxon>
        <taxon>Agaricomycotina</taxon>
        <taxon>Agaricomycetes</taxon>
        <taxon>Hymenochaetales</taxon>
        <taxon>Hymenochaetaceae</taxon>
        <taxon>Sanghuangporus</taxon>
    </lineage>
</organism>
<dbReference type="GO" id="GO:0016787">
    <property type="term" value="F:hydrolase activity"/>
    <property type="evidence" value="ECO:0007669"/>
    <property type="project" value="UniProtKB-KW"/>
</dbReference>
<feature type="region of interest" description="Disordered" evidence="2">
    <location>
        <begin position="348"/>
        <end position="371"/>
    </location>
</feature>
<comment type="caution">
    <text evidence="4">The sequence shown here is derived from an EMBL/GenBank/DDBJ whole genome shotgun (WGS) entry which is preliminary data.</text>
</comment>
<dbReference type="EMBL" id="LNZH02000216">
    <property type="protein sequence ID" value="OCB84166.1"/>
    <property type="molecule type" value="Genomic_DNA"/>
</dbReference>
<evidence type="ECO:0000256" key="1">
    <source>
        <dbReference type="ARBA" id="ARBA00022801"/>
    </source>
</evidence>
<gene>
    <name evidence="4" type="ORF">A7U60_g8842</name>
</gene>